<gene>
    <name evidence="2" type="ORF">Tco_1071053</name>
</gene>
<reference evidence="2" key="1">
    <citation type="journal article" date="2022" name="Int. J. Mol. Sci.">
        <title>Draft Genome of Tanacetum Coccineum: Genomic Comparison of Closely Related Tanacetum-Family Plants.</title>
        <authorList>
            <person name="Yamashiro T."/>
            <person name="Shiraishi A."/>
            <person name="Nakayama K."/>
            <person name="Satake H."/>
        </authorList>
    </citation>
    <scope>NUCLEOTIDE SEQUENCE</scope>
</reference>
<feature type="compositionally biased region" description="Basic and acidic residues" evidence="1">
    <location>
        <begin position="31"/>
        <end position="42"/>
    </location>
</feature>
<proteinExistence type="predicted"/>
<protein>
    <submittedName>
        <fullName evidence="2">Uncharacterized protein</fullName>
    </submittedName>
</protein>
<sequence length="223" mass="25361">MLITQEVFLPEGLLSPKKHNRSSSSTSALPREFEMGESSRKTSVECHKEQIEEIMNHLDKLSLDRLGRIEDKIEGLGIGRMPPKRTSTSEAPAMTQAAIKKLVTDSVTEGLEAKLRRATMGRKRAIIQISAERPSSYAQERKRPTLLRLGNAHQDPNVVTDTFYDIEMADGNLFRPLYRIDGCAKYHAKILCDEKVVHIPIDDETLIIRGDRIRRRRSQAKKR</sequence>
<accession>A0ABQ5HPF3</accession>
<evidence type="ECO:0000256" key="1">
    <source>
        <dbReference type="SAM" id="MobiDB-lite"/>
    </source>
</evidence>
<comment type="caution">
    <text evidence="2">The sequence shown here is derived from an EMBL/GenBank/DDBJ whole genome shotgun (WGS) entry which is preliminary data.</text>
</comment>
<evidence type="ECO:0000313" key="2">
    <source>
        <dbReference type="EMBL" id="GJT89336.1"/>
    </source>
</evidence>
<name>A0ABQ5HPF3_9ASTR</name>
<dbReference type="EMBL" id="BQNB010019813">
    <property type="protein sequence ID" value="GJT89336.1"/>
    <property type="molecule type" value="Genomic_DNA"/>
</dbReference>
<reference evidence="2" key="2">
    <citation type="submission" date="2022-01" db="EMBL/GenBank/DDBJ databases">
        <authorList>
            <person name="Yamashiro T."/>
            <person name="Shiraishi A."/>
            <person name="Satake H."/>
            <person name="Nakayama K."/>
        </authorList>
    </citation>
    <scope>NUCLEOTIDE SEQUENCE</scope>
</reference>
<keyword evidence="3" id="KW-1185">Reference proteome</keyword>
<evidence type="ECO:0000313" key="3">
    <source>
        <dbReference type="Proteomes" id="UP001151760"/>
    </source>
</evidence>
<dbReference type="Proteomes" id="UP001151760">
    <property type="component" value="Unassembled WGS sequence"/>
</dbReference>
<organism evidence="2 3">
    <name type="scientific">Tanacetum coccineum</name>
    <dbReference type="NCBI Taxonomy" id="301880"/>
    <lineage>
        <taxon>Eukaryota</taxon>
        <taxon>Viridiplantae</taxon>
        <taxon>Streptophyta</taxon>
        <taxon>Embryophyta</taxon>
        <taxon>Tracheophyta</taxon>
        <taxon>Spermatophyta</taxon>
        <taxon>Magnoliopsida</taxon>
        <taxon>eudicotyledons</taxon>
        <taxon>Gunneridae</taxon>
        <taxon>Pentapetalae</taxon>
        <taxon>asterids</taxon>
        <taxon>campanulids</taxon>
        <taxon>Asterales</taxon>
        <taxon>Asteraceae</taxon>
        <taxon>Asteroideae</taxon>
        <taxon>Anthemideae</taxon>
        <taxon>Anthemidinae</taxon>
        <taxon>Tanacetum</taxon>
    </lineage>
</organism>
<feature type="region of interest" description="Disordered" evidence="1">
    <location>
        <begin position="14"/>
        <end position="42"/>
    </location>
</feature>